<dbReference type="EMBL" id="QRDX01000007">
    <property type="protein sequence ID" value="RED46086.1"/>
    <property type="molecule type" value="Genomic_DNA"/>
</dbReference>
<dbReference type="Pfam" id="PF14054">
    <property type="entry name" value="DUF4249"/>
    <property type="match status" value="1"/>
</dbReference>
<dbReference type="PROSITE" id="PS51257">
    <property type="entry name" value="PROKAR_LIPOPROTEIN"/>
    <property type="match status" value="1"/>
</dbReference>
<reference evidence="1 2" key="1">
    <citation type="submission" date="2018-07" db="EMBL/GenBank/DDBJ databases">
        <title>Genomic Encyclopedia of Type Strains, Phase III (KMG-III): the genomes of soil and plant-associated and newly described type strains.</title>
        <authorList>
            <person name="Whitman W."/>
        </authorList>
    </citation>
    <scope>NUCLEOTIDE SEQUENCE [LARGE SCALE GENOMIC DNA]</scope>
    <source>
        <strain evidence="1 2">CECT 8487</strain>
    </source>
</reference>
<organism evidence="1 2">
    <name type="scientific">Seonamhaeicola aphaedonensis</name>
    <dbReference type="NCBI Taxonomy" id="1461338"/>
    <lineage>
        <taxon>Bacteria</taxon>
        <taxon>Pseudomonadati</taxon>
        <taxon>Bacteroidota</taxon>
        <taxon>Flavobacteriia</taxon>
        <taxon>Flavobacteriales</taxon>
        <taxon>Flavobacteriaceae</taxon>
    </lineage>
</organism>
<sequence>MNRLIYIIVLSLLIISCEDVIDVDLTTVETRLVIDASLSWQKGTQGNNQEIKLSLTAPYFSTTIPAATGATVVVTDTNNNTFNFIEQGTSGIYQNNTFIPEINGDYTLIINYNNETYTATESLKSVVPIDFVEQNNNGGFSGEDIEIKAFYTDPIDQENYYLFQFQNNQNVPMLEVYDDEFTNGNQIFGFFSDDEMKANDNLDIKILGISKRHYEYLFILLQQTDDESGDPFETQPATVRGNCINQTNPKNYPLGYFRVSETDVFNYTVQ</sequence>
<proteinExistence type="predicted"/>
<dbReference type="AlphaFoldDB" id="A0A3D9HAS6"/>
<accession>A0A3D9HAS6</accession>
<dbReference type="OrthoDB" id="1430047at2"/>
<dbReference type="Proteomes" id="UP000256629">
    <property type="component" value="Unassembled WGS sequence"/>
</dbReference>
<dbReference type="RefSeq" id="WP_116524847.1">
    <property type="nucleotide sequence ID" value="NZ_QRDX01000007.1"/>
</dbReference>
<dbReference type="InterPro" id="IPR025345">
    <property type="entry name" value="DUF4249"/>
</dbReference>
<protein>
    <submittedName>
        <fullName evidence="1">Uncharacterized protein DUF4249</fullName>
    </submittedName>
</protein>
<evidence type="ECO:0000313" key="1">
    <source>
        <dbReference type="EMBL" id="RED46086.1"/>
    </source>
</evidence>
<keyword evidence="2" id="KW-1185">Reference proteome</keyword>
<evidence type="ECO:0000313" key="2">
    <source>
        <dbReference type="Proteomes" id="UP000256629"/>
    </source>
</evidence>
<name>A0A3D9HAS6_9FLAO</name>
<gene>
    <name evidence="1" type="ORF">DFQ02_107236</name>
</gene>
<comment type="caution">
    <text evidence="1">The sequence shown here is derived from an EMBL/GenBank/DDBJ whole genome shotgun (WGS) entry which is preliminary data.</text>
</comment>